<reference evidence="5 6" key="1">
    <citation type="submission" date="2017-02" db="EMBL/GenBank/DDBJ databases">
        <authorList>
            <person name="Peterson S.W."/>
        </authorList>
    </citation>
    <scope>NUCLEOTIDE SEQUENCE [LARGE SCALE GENOMIC DNA]</scope>
    <source>
        <strain evidence="5 6">DSM 16080</strain>
    </source>
</reference>
<evidence type="ECO:0000313" key="6">
    <source>
        <dbReference type="Proteomes" id="UP000190027"/>
    </source>
</evidence>
<dbReference type="OrthoDB" id="9809462at2"/>
<dbReference type="EMBL" id="FUYC01000001">
    <property type="protein sequence ID" value="SKA71983.1"/>
    <property type="molecule type" value="Genomic_DNA"/>
</dbReference>
<proteinExistence type="predicted"/>
<dbReference type="Proteomes" id="UP000190027">
    <property type="component" value="Unassembled WGS sequence"/>
</dbReference>
<dbReference type="PANTHER" id="PTHR30154:SF34">
    <property type="entry name" value="TRANSCRIPTIONAL REGULATOR AZLB"/>
    <property type="match status" value="1"/>
</dbReference>
<name>A0A1T4W432_9BACT</name>
<dbReference type="InterPro" id="IPR036388">
    <property type="entry name" value="WH-like_DNA-bd_sf"/>
</dbReference>
<accession>A0A1T4W432</accession>
<evidence type="ECO:0000256" key="3">
    <source>
        <dbReference type="ARBA" id="ARBA00023163"/>
    </source>
</evidence>
<dbReference type="GO" id="GO:0043565">
    <property type="term" value="F:sequence-specific DNA binding"/>
    <property type="evidence" value="ECO:0007669"/>
    <property type="project" value="InterPro"/>
</dbReference>
<dbReference type="Gene3D" id="1.10.10.10">
    <property type="entry name" value="Winged helix-like DNA-binding domain superfamily/Winged helix DNA-binding domain"/>
    <property type="match status" value="1"/>
</dbReference>
<dbReference type="InterPro" id="IPR011008">
    <property type="entry name" value="Dimeric_a/b-barrel"/>
</dbReference>
<dbReference type="Pfam" id="PF01037">
    <property type="entry name" value="AsnC_trans_reg"/>
    <property type="match status" value="1"/>
</dbReference>
<evidence type="ECO:0000313" key="5">
    <source>
        <dbReference type="EMBL" id="SKA71983.1"/>
    </source>
</evidence>
<dbReference type="PANTHER" id="PTHR30154">
    <property type="entry name" value="LEUCINE-RESPONSIVE REGULATORY PROTEIN"/>
    <property type="match status" value="1"/>
</dbReference>
<dbReference type="SMART" id="SM00344">
    <property type="entry name" value="HTH_ASNC"/>
    <property type="match status" value="1"/>
</dbReference>
<evidence type="ECO:0000256" key="2">
    <source>
        <dbReference type="ARBA" id="ARBA00023125"/>
    </source>
</evidence>
<dbReference type="InterPro" id="IPR036390">
    <property type="entry name" value="WH_DNA-bd_sf"/>
</dbReference>
<keyword evidence="2" id="KW-0238">DNA-binding</keyword>
<gene>
    <name evidence="5" type="ORF">SAMN02745704_00251</name>
</gene>
<dbReference type="STRING" id="1121449.SAMN02745704_00251"/>
<evidence type="ECO:0000259" key="4">
    <source>
        <dbReference type="PROSITE" id="PS50956"/>
    </source>
</evidence>
<evidence type="ECO:0000256" key="1">
    <source>
        <dbReference type="ARBA" id="ARBA00023015"/>
    </source>
</evidence>
<dbReference type="SUPFAM" id="SSF54909">
    <property type="entry name" value="Dimeric alpha+beta barrel"/>
    <property type="match status" value="1"/>
</dbReference>
<dbReference type="GO" id="GO:0043200">
    <property type="term" value="P:response to amino acid"/>
    <property type="evidence" value="ECO:0007669"/>
    <property type="project" value="TreeGrafter"/>
</dbReference>
<keyword evidence="6" id="KW-1185">Reference proteome</keyword>
<dbReference type="RefSeq" id="WP_078715832.1">
    <property type="nucleotide sequence ID" value="NZ_FUYC01000001.1"/>
</dbReference>
<dbReference type="Gene3D" id="3.30.70.920">
    <property type="match status" value="1"/>
</dbReference>
<sequence>MEKPLNLDHIDRAIIEELQRDGRASYKSIARKLGVSDGTVRLRTERMMDCGYLRISASVNPLYFENTLTAVIGINLEKKVDQQIMEWVSRCSGVQSVINVTGRYDLMVELSVSSRSKLKRFLVDDLQALGGVVSTETYLYLEAINKWVEHKEHSGSFKG</sequence>
<protein>
    <submittedName>
        <fullName evidence="5">Lrp/AsnC family transcriptional regulator, regulator for asnA, asnC and gidA</fullName>
    </submittedName>
</protein>
<dbReference type="GO" id="GO:0005829">
    <property type="term" value="C:cytosol"/>
    <property type="evidence" value="ECO:0007669"/>
    <property type="project" value="TreeGrafter"/>
</dbReference>
<dbReference type="PROSITE" id="PS50956">
    <property type="entry name" value="HTH_ASNC_2"/>
    <property type="match status" value="1"/>
</dbReference>
<dbReference type="Pfam" id="PF13404">
    <property type="entry name" value="HTH_AsnC-type"/>
    <property type="match status" value="1"/>
</dbReference>
<dbReference type="InterPro" id="IPR000485">
    <property type="entry name" value="AsnC-type_HTH_dom"/>
</dbReference>
<keyword evidence="3" id="KW-0804">Transcription</keyword>
<organism evidence="5 6">
    <name type="scientific">Paucidesulfovibrio gracilis DSM 16080</name>
    <dbReference type="NCBI Taxonomy" id="1121449"/>
    <lineage>
        <taxon>Bacteria</taxon>
        <taxon>Pseudomonadati</taxon>
        <taxon>Thermodesulfobacteriota</taxon>
        <taxon>Desulfovibrionia</taxon>
        <taxon>Desulfovibrionales</taxon>
        <taxon>Desulfovibrionaceae</taxon>
        <taxon>Paucidesulfovibrio</taxon>
    </lineage>
</organism>
<dbReference type="SUPFAM" id="SSF46785">
    <property type="entry name" value="Winged helix' DNA-binding domain"/>
    <property type="match status" value="1"/>
</dbReference>
<keyword evidence="1" id="KW-0805">Transcription regulation</keyword>
<dbReference type="PRINTS" id="PR00033">
    <property type="entry name" value="HTHASNC"/>
</dbReference>
<dbReference type="AlphaFoldDB" id="A0A1T4W432"/>
<feature type="domain" description="HTH asnC-type" evidence="4">
    <location>
        <begin position="7"/>
        <end position="75"/>
    </location>
</feature>
<dbReference type="InterPro" id="IPR019887">
    <property type="entry name" value="Tscrpt_reg_AsnC/Lrp_C"/>
</dbReference>
<dbReference type="InterPro" id="IPR019888">
    <property type="entry name" value="Tscrpt_reg_AsnC-like"/>
</dbReference>